<dbReference type="Proteomes" id="UP000070133">
    <property type="component" value="Unassembled WGS sequence"/>
</dbReference>
<proteinExistence type="predicted"/>
<evidence type="ECO:0000313" key="3">
    <source>
        <dbReference type="Proteomes" id="UP000070133"/>
    </source>
</evidence>
<dbReference type="STRING" id="321146.A0A139H043"/>
<dbReference type="OrthoDB" id="9402762at2759"/>
<keyword evidence="3" id="KW-1185">Reference proteome</keyword>
<dbReference type="Gene3D" id="3.40.50.720">
    <property type="entry name" value="NAD(P)-binding Rossmann-like Domain"/>
    <property type="match status" value="1"/>
</dbReference>
<protein>
    <recommendedName>
        <fullName evidence="1">NAD-dependent epimerase/dehydratase domain-containing protein</fullName>
    </recommendedName>
</protein>
<dbReference type="GO" id="GO:0005829">
    <property type="term" value="C:cytosol"/>
    <property type="evidence" value="ECO:0007669"/>
    <property type="project" value="TreeGrafter"/>
</dbReference>
<feature type="domain" description="NAD-dependent epimerase/dehydratase" evidence="1">
    <location>
        <begin position="2"/>
        <end position="86"/>
    </location>
</feature>
<reference evidence="2 3" key="1">
    <citation type="submission" date="2015-07" db="EMBL/GenBank/DDBJ databases">
        <title>Comparative genomics of the Sigatoka disease complex on banana suggests a link between parallel evolutionary changes in Pseudocercospora fijiensis and Pseudocercospora eumusae and increased virulence on the banana host.</title>
        <authorList>
            <person name="Chang T.-C."/>
            <person name="Salvucci A."/>
            <person name="Crous P.W."/>
            <person name="Stergiopoulos I."/>
        </authorList>
    </citation>
    <scope>NUCLEOTIDE SEQUENCE [LARGE SCALE GENOMIC DNA]</scope>
    <source>
        <strain evidence="2 3">CBS 114824</strain>
    </source>
</reference>
<dbReference type="GO" id="GO:0005996">
    <property type="term" value="P:monosaccharide metabolic process"/>
    <property type="evidence" value="ECO:0007669"/>
    <property type="project" value="TreeGrafter"/>
</dbReference>
<comment type="caution">
    <text evidence="2">The sequence shown here is derived from an EMBL/GenBank/DDBJ whole genome shotgun (WGS) entry which is preliminary data.</text>
</comment>
<name>A0A139H043_9PEZI</name>
<dbReference type="AlphaFoldDB" id="A0A139H043"/>
<dbReference type="GO" id="GO:0003978">
    <property type="term" value="F:UDP-glucose 4-epimerase activity"/>
    <property type="evidence" value="ECO:0007669"/>
    <property type="project" value="TreeGrafter"/>
</dbReference>
<dbReference type="Pfam" id="PF01370">
    <property type="entry name" value="Epimerase"/>
    <property type="match status" value="1"/>
</dbReference>
<dbReference type="InterPro" id="IPR036291">
    <property type="entry name" value="NAD(P)-bd_dom_sf"/>
</dbReference>
<dbReference type="Gene3D" id="3.90.25.10">
    <property type="entry name" value="UDP-galactose 4-epimerase, domain 1"/>
    <property type="match status" value="1"/>
</dbReference>
<gene>
    <name evidence="2" type="ORF">AC578_1198</name>
</gene>
<evidence type="ECO:0000259" key="1">
    <source>
        <dbReference type="Pfam" id="PF01370"/>
    </source>
</evidence>
<dbReference type="PANTHER" id="PTHR43725:SF3">
    <property type="entry name" value="UDP-GLUCOSE 4-EPIMERASE (EUROFUNG)"/>
    <property type="match status" value="1"/>
</dbReference>
<sequence length="87" mass="9545">MAEATLADIAKADPSMRFTALRYFKPVQCHASGLLREGPRRKATNLFPVVAEAATGKRAQLDVFGTDWNTRDGTAVRDFIHVVDLVA</sequence>
<dbReference type="InterPro" id="IPR001509">
    <property type="entry name" value="Epimerase_deHydtase"/>
</dbReference>
<organism evidence="2 3">
    <name type="scientific">Pseudocercospora eumusae</name>
    <dbReference type="NCBI Taxonomy" id="321146"/>
    <lineage>
        <taxon>Eukaryota</taxon>
        <taxon>Fungi</taxon>
        <taxon>Dikarya</taxon>
        <taxon>Ascomycota</taxon>
        <taxon>Pezizomycotina</taxon>
        <taxon>Dothideomycetes</taxon>
        <taxon>Dothideomycetidae</taxon>
        <taxon>Mycosphaerellales</taxon>
        <taxon>Mycosphaerellaceae</taxon>
        <taxon>Pseudocercospora</taxon>
    </lineage>
</organism>
<dbReference type="EMBL" id="LFZN01000197">
    <property type="protein sequence ID" value="KXS95833.1"/>
    <property type="molecule type" value="Genomic_DNA"/>
</dbReference>
<accession>A0A139H043</accession>
<evidence type="ECO:0000313" key="2">
    <source>
        <dbReference type="EMBL" id="KXS95833.1"/>
    </source>
</evidence>
<dbReference type="SUPFAM" id="SSF51735">
    <property type="entry name" value="NAD(P)-binding Rossmann-fold domains"/>
    <property type="match status" value="1"/>
</dbReference>
<dbReference type="PANTHER" id="PTHR43725">
    <property type="entry name" value="UDP-GLUCOSE 4-EPIMERASE"/>
    <property type="match status" value="1"/>
</dbReference>